<dbReference type="AlphaFoldDB" id="A0A0H2YSQ6"/>
<dbReference type="InterPro" id="IPR014535">
    <property type="entry name" value="Hpre_diP_synt_I"/>
</dbReference>
<proteinExistence type="predicted"/>
<protein>
    <submittedName>
        <fullName evidence="2">Membrane protein</fullName>
    </submittedName>
</protein>
<keyword evidence="1" id="KW-0472">Membrane</keyword>
<dbReference type="EMBL" id="CP000246">
    <property type="protein sequence ID" value="ABG83773.1"/>
    <property type="molecule type" value="Genomic_DNA"/>
</dbReference>
<feature type="transmembrane region" description="Helical" evidence="1">
    <location>
        <begin position="133"/>
        <end position="153"/>
    </location>
</feature>
<dbReference type="eggNOG" id="COG4769">
    <property type="taxonomic scope" value="Bacteria"/>
</dbReference>
<keyword evidence="1" id="KW-0812">Transmembrane</keyword>
<dbReference type="STRING" id="195103.CPF_2361"/>
<evidence type="ECO:0000256" key="1">
    <source>
        <dbReference type="SAM" id="Phobius"/>
    </source>
</evidence>
<gene>
    <name evidence="2" type="ordered locus">CPF_2361</name>
</gene>
<dbReference type="Pfam" id="PF07456">
    <property type="entry name" value="Hpre_diP_synt_I"/>
    <property type="match status" value="1"/>
</dbReference>
<dbReference type="RefSeq" id="WP_011591052.1">
    <property type="nucleotide sequence ID" value="NC_008261.1"/>
</dbReference>
<organism evidence="2 3">
    <name type="scientific">Clostridium perfringens (strain ATCC 13124 / DSM 756 / JCM 1290 / NCIMB 6125 / NCTC 8237 / Type A)</name>
    <dbReference type="NCBI Taxonomy" id="195103"/>
    <lineage>
        <taxon>Bacteria</taxon>
        <taxon>Bacillati</taxon>
        <taxon>Bacillota</taxon>
        <taxon>Clostridia</taxon>
        <taxon>Eubacteriales</taxon>
        <taxon>Clostridiaceae</taxon>
        <taxon>Clostridium</taxon>
    </lineage>
</organism>
<accession>A0A0H2YSQ6</accession>
<evidence type="ECO:0000313" key="3">
    <source>
        <dbReference type="Proteomes" id="UP000001823"/>
    </source>
</evidence>
<dbReference type="HOGENOM" id="CLU_108933_1_1_9"/>
<evidence type="ECO:0000313" key="2">
    <source>
        <dbReference type="EMBL" id="ABG83773.1"/>
    </source>
</evidence>
<name>A0A0H2YSQ6_CLOP1</name>
<dbReference type="InterPro" id="IPR010898">
    <property type="entry name" value="Hpre_diP_synth_I"/>
</dbReference>
<dbReference type="KEGG" id="cpf:CPF_2361"/>
<feature type="transmembrane region" description="Helical" evidence="1">
    <location>
        <begin position="103"/>
        <end position="127"/>
    </location>
</feature>
<dbReference type="PIRSF" id="PIRSF027391">
    <property type="entry name" value="Hpre_diP_synt_I"/>
    <property type="match status" value="1"/>
</dbReference>
<feature type="transmembrane region" description="Helical" evidence="1">
    <location>
        <begin position="79"/>
        <end position="96"/>
    </location>
</feature>
<keyword evidence="3" id="KW-1185">Reference proteome</keyword>
<feature type="transmembrane region" description="Helical" evidence="1">
    <location>
        <begin position="7"/>
        <end position="27"/>
    </location>
</feature>
<sequence>MNNINKIVRLSILTTIALTIFMIELHIPPLVPIPGVKLGLANIITLIVLYLYGIREASTVLIIRILLGSMFSGQVVSLLYSLSGGLMCLLVMILLMKIVGKEVIWFVSVGGAIAHNIGQIIIAMILFQTTSVLYYLPVLILSGVITGVFTGLLSKYMITNKVINRLISNSL</sequence>
<dbReference type="Gene3D" id="1.10.1760.20">
    <property type="match status" value="1"/>
</dbReference>
<dbReference type="GeneID" id="93001358"/>
<feature type="transmembrane region" description="Helical" evidence="1">
    <location>
        <begin position="33"/>
        <end position="52"/>
    </location>
</feature>
<keyword evidence="1" id="KW-1133">Transmembrane helix</keyword>
<dbReference type="PaxDb" id="195103-CPF_2361"/>
<dbReference type="Proteomes" id="UP000001823">
    <property type="component" value="Chromosome"/>
</dbReference>
<reference evidence="2 3" key="1">
    <citation type="journal article" date="2006" name="Genome Res.">
        <title>Skewed genomic variability in strains of the toxigenic bacterial pathogen, Clostridium perfringens.</title>
        <authorList>
            <person name="Myers G.S."/>
            <person name="Rasko D.A."/>
            <person name="Cheung J.K."/>
            <person name="Ravel J."/>
            <person name="Seshadri R."/>
            <person name="Deboy R.T."/>
            <person name="Ren Q."/>
            <person name="Varga J."/>
            <person name="Awad M.M."/>
            <person name="Brinkac L.M."/>
            <person name="Daugherty S.C."/>
            <person name="Haft D.H."/>
            <person name="Dodson R.J."/>
            <person name="Madupu R."/>
            <person name="Nelson W.C."/>
            <person name="Rosovitz M.J."/>
            <person name="Sullivan S.A."/>
            <person name="Khouri H."/>
            <person name="Dimitrov G.I."/>
            <person name="Watkins K.L."/>
            <person name="Mulligan S."/>
            <person name="Benton J."/>
            <person name="Radune D."/>
            <person name="Fisher D.J."/>
            <person name="Atkins H.S."/>
            <person name="Hiscox T."/>
            <person name="Jost B.H."/>
            <person name="Billington S.J."/>
            <person name="Songer J.G."/>
            <person name="McClane B.A."/>
            <person name="Titball R.W."/>
            <person name="Rood J.I."/>
            <person name="Melville S.B."/>
            <person name="Paulsen I.T."/>
        </authorList>
    </citation>
    <scope>NUCLEOTIDE SEQUENCE [LARGE SCALE GENOMIC DNA]</scope>
    <source>
        <strain evidence="3">ATCC 13124 / DSM 756 / JCM 1290 / NCIMB 6125 / NCTC 8237 / S 107 / Type A</strain>
    </source>
</reference>